<keyword evidence="12" id="KW-1185">Reference proteome</keyword>
<evidence type="ECO:0000313" key="12">
    <source>
        <dbReference type="Proteomes" id="UP000006671"/>
    </source>
</evidence>
<dbReference type="NCBIfam" id="TIGR01574">
    <property type="entry name" value="miaB-methiolase"/>
    <property type="match status" value="1"/>
</dbReference>
<feature type="non-terminal residue" evidence="11">
    <location>
        <position position="1"/>
    </location>
</feature>
<dbReference type="SMART" id="SM00729">
    <property type="entry name" value="Elp3"/>
    <property type="match status" value="1"/>
</dbReference>
<evidence type="ECO:0000256" key="4">
    <source>
        <dbReference type="ARBA" id="ARBA00022691"/>
    </source>
</evidence>
<organism evidence="12">
    <name type="scientific">Naegleria gruberi</name>
    <name type="common">Amoeba</name>
    <dbReference type="NCBI Taxonomy" id="5762"/>
    <lineage>
        <taxon>Eukaryota</taxon>
        <taxon>Discoba</taxon>
        <taxon>Heterolobosea</taxon>
        <taxon>Tetramitia</taxon>
        <taxon>Eutetramitia</taxon>
        <taxon>Vahlkampfiidae</taxon>
        <taxon>Naegleria</taxon>
    </lineage>
</organism>
<dbReference type="Gene3D" id="3.40.50.12160">
    <property type="entry name" value="Methylthiotransferase, N-terminal domain"/>
    <property type="match status" value="1"/>
</dbReference>
<dbReference type="InterPro" id="IPR058240">
    <property type="entry name" value="rSAM_sf"/>
</dbReference>
<dbReference type="OrthoDB" id="190098at2759"/>
<gene>
    <name evidence="11" type="ORF">NAEGRDRAFT_964</name>
</gene>
<proteinExistence type="inferred from homology"/>
<evidence type="ECO:0000256" key="8">
    <source>
        <dbReference type="ARBA" id="ARBA00023128"/>
    </source>
</evidence>
<reference evidence="11 12" key="1">
    <citation type="journal article" date="2010" name="Cell">
        <title>The genome of Naegleria gruberi illuminates early eukaryotic versatility.</title>
        <authorList>
            <person name="Fritz-Laylin L.K."/>
            <person name="Prochnik S.E."/>
            <person name="Ginger M.L."/>
            <person name="Dacks J.B."/>
            <person name="Carpenter M.L."/>
            <person name="Field M.C."/>
            <person name="Kuo A."/>
            <person name="Paredez A."/>
            <person name="Chapman J."/>
            <person name="Pham J."/>
            <person name="Shu S."/>
            <person name="Neupane R."/>
            <person name="Cipriano M."/>
            <person name="Mancuso J."/>
            <person name="Tu H."/>
            <person name="Salamov A."/>
            <person name="Lindquist E."/>
            <person name="Shapiro H."/>
            <person name="Lucas S."/>
            <person name="Grigoriev I.V."/>
            <person name="Cande W.Z."/>
            <person name="Fulton C."/>
            <person name="Rokhsar D.S."/>
            <person name="Dawson S.C."/>
        </authorList>
    </citation>
    <scope>NUCLEOTIDE SEQUENCE [LARGE SCALE GENOMIC DNA]</scope>
    <source>
        <strain evidence="11 12">NEG-M</strain>
    </source>
</reference>
<evidence type="ECO:0000256" key="2">
    <source>
        <dbReference type="ARBA" id="ARBA00009815"/>
    </source>
</evidence>
<dbReference type="InterPro" id="IPR023404">
    <property type="entry name" value="rSAM_horseshoe"/>
</dbReference>
<dbReference type="SFLD" id="SFLDF00413">
    <property type="entry name" value="CDK5RAP1"/>
    <property type="match status" value="1"/>
</dbReference>
<dbReference type="GO" id="GO:0005829">
    <property type="term" value="C:cytosol"/>
    <property type="evidence" value="ECO:0007669"/>
    <property type="project" value="TreeGrafter"/>
</dbReference>
<evidence type="ECO:0000313" key="11">
    <source>
        <dbReference type="EMBL" id="EFC48314.1"/>
    </source>
</evidence>
<dbReference type="FunFam" id="3.80.30.20:FF:000003">
    <property type="entry name" value="CDK5 regulatory subunit-associated protein 1"/>
    <property type="match status" value="1"/>
</dbReference>
<dbReference type="Proteomes" id="UP000006671">
    <property type="component" value="Unassembled WGS sequence"/>
</dbReference>
<dbReference type="RefSeq" id="XP_002681058.1">
    <property type="nucleotide sequence ID" value="XM_002681012.1"/>
</dbReference>
<dbReference type="InterPro" id="IPR038135">
    <property type="entry name" value="Methylthiotransferase_N_sf"/>
</dbReference>
<dbReference type="OMA" id="CEHFHIP"/>
<dbReference type="EMBL" id="GG738851">
    <property type="protein sequence ID" value="EFC48314.1"/>
    <property type="molecule type" value="Genomic_DNA"/>
</dbReference>
<dbReference type="GO" id="GO:0060255">
    <property type="term" value="P:regulation of macromolecule metabolic process"/>
    <property type="evidence" value="ECO:0007669"/>
    <property type="project" value="UniProtKB-ARBA"/>
</dbReference>
<keyword evidence="7" id="KW-0411">Iron-sulfur</keyword>
<keyword evidence="8" id="KW-0496">Mitochondrion</keyword>
<evidence type="ECO:0000256" key="1">
    <source>
        <dbReference type="ARBA" id="ARBA00001966"/>
    </source>
</evidence>
<keyword evidence="6" id="KW-0408">Iron</keyword>
<dbReference type="PROSITE" id="PS01278">
    <property type="entry name" value="MTTASE_RADICAL"/>
    <property type="match status" value="1"/>
</dbReference>
<accession>D2V442</accession>
<feature type="domain" description="Radical SAM core" evidence="10">
    <location>
        <begin position="176"/>
        <end position="436"/>
    </location>
</feature>
<dbReference type="SFLD" id="SFLDG01082">
    <property type="entry name" value="B12-binding_domain_containing"/>
    <property type="match status" value="1"/>
</dbReference>
<evidence type="ECO:0000256" key="6">
    <source>
        <dbReference type="ARBA" id="ARBA00023004"/>
    </source>
</evidence>
<dbReference type="InterPro" id="IPR006463">
    <property type="entry name" value="MiaB_methiolase"/>
</dbReference>
<dbReference type="SUPFAM" id="SSF102114">
    <property type="entry name" value="Radical SAM enzymes"/>
    <property type="match status" value="1"/>
</dbReference>
<dbReference type="FunFam" id="3.40.50.12160:FF:000003">
    <property type="entry name" value="CDK5 regulatory subunit-associated protein 1"/>
    <property type="match status" value="1"/>
</dbReference>
<evidence type="ECO:0000256" key="5">
    <source>
        <dbReference type="ARBA" id="ARBA00022723"/>
    </source>
</evidence>
<protein>
    <submittedName>
        <fullName evidence="11">Predicted protein</fullName>
    </submittedName>
</protein>
<dbReference type="InParanoid" id="D2V442"/>
<dbReference type="Gene3D" id="3.80.30.20">
    <property type="entry name" value="tm_1862 like domain"/>
    <property type="match status" value="1"/>
</dbReference>
<dbReference type="GO" id="GO:0005739">
    <property type="term" value="C:mitochondrion"/>
    <property type="evidence" value="ECO:0007669"/>
    <property type="project" value="TreeGrafter"/>
</dbReference>
<dbReference type="PROSITE" id="PS51918">
    <property type="entry name" value="RADICAL_SAM"/>
    <property type="match status" value="1"/>
</dbReference>
<keyword evidence="4" id="KW-0949">S-adenosyl-L-methionine</keyword>
<dbReference type="eggNOG" id="KOG2492">
    <property type="taxonomic scope" value="Eukaryota"/>
</dbReference>
<dbReference type="InterPro" id="IPR013848">
    <property type="entry name" value="Methylthiotransferase_N"/>
</dbReference>
<feature type="non-terminal residue" evidence="11">
    <location>
        <position position="471"/>
    </location>
</feature>
<dbReference type="GO" id="GO:0046872">
    <property type="term" value="F:metal ion binding"/>
    <property type="evidence" value="ECO:0007669"/>
    <property type="project" value="UniProtKB-KW"/>
</dbReference>
<dbReference type="SFLD" id="SFLDF00273">
    <property type="entry name" value="(dimethylallyl)adenosine_tRNA"/>
    <property type="match status" value="1"/>
</dbReference>
<dbReference type="GeneID" id="8849771"/>
<dbReference type="InterPro" id="IPR005839">
    <property type="entry name" value="Methylthiotransferase"/>
</dbReference>
<keyword evidence="3" id="KW-0004">4Fe-4S</keyword>
<dbReference type="GO" id="GO:0035597">
    <property type="term" value="F:tRNA-2-methylthio-N(6)-dimethylallyladenosine(37) synthase activity"/>
    <property type="evidence" value="ECO:0007669"/>
    <property type="project" value="TreeGrafter"/>
</dbReference>
<evidence type="ECO:0000256" key="7">
    <source>
        <dbReference type="ARBA" id="ARBA00023014"/>
    </source>
</evidence>
<sequence>TTSNNNENKKGVFIETYGCQMNVSDTQIILSILDKNGYKLVDSDKEASVILLNTCAVRENAENKIWIRLNELKKKRHENKHLHNFNPEEYPVSGVQIGVLGCMAERLKTKLIETNMVDVVVGPDQYRDLPNLLKKNEESEMLQRSLDDNVEGRQAQLNVMLSMDETYADIEPVRVGDTGKSAFVSIMRGCDNMCSYCIVPFTRGRERSRDITSILNEIRQLSKNGIKEVTLLGQNVNSYRDTSDSIYQEKYKNEGKEIETTDGFKTIYKPKIGGLTFTELLYEVSQIDKEMRIRYTSPHPKDYPDSLIELIRETPNICNQIHLPAQSGSTNMLDRMRRGYTAESYIALVDRIKNRIPNVALSSDFIAGFCSETEQDHQDTLKLLNHVKYDQAYLFAYSLREKTHAHRNYEDDVPADVKNRRLNELVQTYRENLAIQYEKEVGTLQCVLIDSDSKRDPQNYWVGRTDNNKRV</sequence>
<dbReference type="SFLD" id="SFLDS00029">
    <property type="entry name" value="Radical_SAM"/>
    <property type="match status" value="1"/>
</dbReference>
<dbReference type="PANTHER" id="PTHR43020">
    <property type="entry name" value="CDK5 REGULATORY SUBUNIT-ASSOCIATED PROTEIN 1"/>
    <property type="match status" value="1"/>
</dbReference>
<dbReference type="SFLD" id="SFLDG01061">
    <property type="entry name" value="methylthiotransferase"/>
    <property type="match status" value="1"/>
</dbReference>
<evidence type="ECO:0000259" key="9">
    <source>
        <dbReference type="PROSITE" id="PS51449"/>
    </source>
</evidence>
<dbReference type="VEuPathDB" id="AmoebaDB:NAEGRDRAFT_964"/>
<name>D2V442_NAEGR</name>
<dbReference type="Pfam" id="PF04055">
    <property type="entry name" value="Radical_SAM"/>
    <property type="match status" value="1"/>
</dbReference>
<dbReference type="KEGG" id="ngr:NAEGRDRAFT_964"/>
<feature type="domain" description="MTTase N-terminal" evidence="9">
    <location>
        <begin position="10"/>
        <end position="138"/>
    </location>
</feature>
<dbReference type="GO" id="GO:0080090">
    <property type="term" value="P:regulation of primary metabolic process"/>
    <property type="evidence" value="ECO:0007669"/>
    <property type="project" value="UniProtKB-ARBA"/>
</dbReference>
<dbReference type="STRING" id="5762.D2V442"/>
<dbReference type="PROSITE" id="PS51449">
    <property type="entry name" value="MTTASE_N"/>
    <property type="match status" value="1"/>
</dbReference>
<dbReference type="AlphaFoldDB" id="D2V442"/>
<dbReference type="InterPro" id="IPR020612">
    <property type="entry name" value="Methylthiotransferase_CS"/>
</dbReference>
<dbReference type="InterPro" id="IPR007197">
    <property type="entry name" value="rSAM"/>
</dbReference>
<evidence type="ECO:0000259" key="10">
    <source>
        <dbReference type="PROSITE" id="PS51918"/>
    </source>
</evidence>
<dbReference type="NCBIfam" id="TIGR00089">
    <property type="entry name" value="MiaB/RimO family radical SAM methylthiotransferase"/>
    <property type="match status" value="1"/>
</dbReference>
<dbReference type="PANTHER" id="PTHR43020:SF2">
    <property type="entry name" value="MITOCHONDRIAL TRNA METHYLTHIOTRANSFERASE CDK5RAP1"/>
    <property type="match status" value="1"/>
</dbReference>
<dbReference type="GO" id="GO:0051539">
    <property type="term" value="F:4 iron, 4 sulfur cluster binding"/>
    <property type="evidence" value="ECO:0007669"/>
    <property type="project" value="UniProtKB-KW"/>
</dbReference>
<evidence type="ECO:0000256" key="3">
    <source>
        <dbReference type="ARBA" id="ARBA00022485"/>
    </source>
</evidence>
<comment type="cofactor">
    <cofactor evidence="1">
        <name>[4Fe-4S] cluster</name>
        <dbReference type="ChEBI" id="CHEBI:49883"/>
    </cofactor>
</comment>
<dbReference type="Pfam" id="PF00919">
    <property type="entry name" value="UPF0004"/>
    <property type="match status" value="1"/>
</dbReference>
<dbReference type="InterPro" id="IPR006638">
    <property type="entry name" value="Elp3/MiaA/NifB-like_rSAM"/>
</dbReference>
<comment type="similarity">
    <text evidence="2">Belongs to the methylthiotransferase family. MiaB subfamily.</text>
</comment>
<keyword evidence="5" id="KW-0479">Metal-binding</keyword>